<proteinExistence type="predicted"/>
<gene>
    <name evidence="2" type="ORF">CEXT_8041</name>
</gene>
<keyword evidence="1" id="KW-1133">Transmembrane helix</keyword>
<organism evidence="2 3">
    <name type="scientific">Caerostris extrusa</name>
    <name type="common">Bark spider</name>
    <name type="synonym">Caerostris bankana</name>
    <dbReference type="NCBI Taxonomy" id="172846"/>
    <lineage>
        <taxon>Eukaryota</taxon>
        <taxon>Metazoa</taxon>
        <taxon>Ecdysozoa</taxon>
        <taxon>Arthropoda</taxon>
        <taxon>Chelicerata</taxon>
        <taxon>Arachnida</taxon>
        <taxon>Araneae</taxon>
        <taxon>Araneomorphae</taxon>
        <taxon>Entelegynae</taxon>
        <taxon>Araneoidea</taxon>
        <taxon>Araneidae</taxon>
        <taxon>Caerostris</taxon>
    </lineage>
</organism>
<evidence type="ECO:0000313" key="3">
    <source>
        <dbReference type="Proteomes" id="UP001054945"/>
    </source>
</evidence>
<keyword evidence="1" id="KW-0812">Transmembrane</keyword>
<dbReference type="EMBL" id="BPLR01014560">
    <property type="protein sequence ID" value="GIY69638.1"/>
    <property type="molecule type" value="Genomic_DNA"/>
</dbReference>
<dbReference type="AlphaFoldDB" id="A0AAV4VHQ2"/>
<protein>
    <submittedName>
        <fullName evidence="2">Uncharacterized protein</fullName>
    </submittedName>
</protein>
<keyword evidence="3" id="KW-1185">Reference proteome</keyword>
<dbReference type="Proteomes" id="UP001054945">
    <property type="component" value="Unassembled WGS sequence"/>
</dbReference>
<reference evidence="2 3" key="1">
    <citation type="submission" date="2021-06" db="EMBL/GenBank/DDBJ databases">
        <title>Caerostris extrusa draft genome.</title>
        <authorList>
            <person name="Kono N."/>
            <person name="Arakawa K."/>
        </authorList>
    </citation>
    <scope>NUCLEOTIDE SEQUENCE [LARGE SCALE GENOMIC DNA]</scope>
</reference>
<comment type="caution">
    <text evidence="2">The sequence shown here is derived from an EMBL/GenBank/DDBJ whole genome shotgun (WGS) entry which is preliminary data.</text>
</comment>
<evidence type="ECO:0000256" key="1">
    <source>
        <dbReference type="SAM" id="Phobius"/>
    </source>
</evidence>
<accession>A0AAV4VHQ2</accession>
<feature type="transmembrane region" description="Helical" evidence="1">
    <location>
        <begin position="55"/>
        <end position="75"/>
    </location>
</feature>
<sequence>MQSINDSIVLHEKKSHSLLVYSFLTFIWCLEEIKQFPYLVDRLAFDGSPHKASEYLYTMVFAIDAIYKGISAFVVNFGKKKKVLTGVVFQSDAFTVWQSAPENSVRRLVVLAGHEKVQKKIVFLFSRVLKGRLRGLRVQQILLLHFSCWYGRR</sequence>
<evidence type="ECO:0000313" key="2">
    <source>
        <dbReference type="EMBL" id="GIY69638.1"/>
    </source>
</evidence>
<keyword evidence="1" id="KW-0472">Membrane</keyword>
<name>A0AAV4VHQ2_CAEEX</name>